<sequence length="187" mass="21037">MGQGPWMVENMPMRLMPWSPLFSADNHQNINALIWCKFLGFPSELWSSKIVRSLGKTLGTPKHLDRSTVNHDYGYHASLLVDIDLSKLIPNHAFIDVEGKLINQEILLYRVPKFCNHCKNVGHIIAECKAILKVFPGEQKEVTKPAKKARTTKNTRNSKASPNAEGAQSKPEMGKNLQGPSNTHTYF</sequence>
<keyword evidence="3" id="KW-1185">Reference proteome</keyword>
<dbReference type="InterPro" id="IPR040256">
    <property type="entry name" value="At4g02000-like"/>
</dbReference>
<evidence type="ECO:0008006" key="4">
    <source>
        <dbReference type="Google" id="ProtNLM"/>
    </source>
</evidence>
<evidence type="ECO:0000256" key="1">
    <source>
        <dbReference type="SAM" id="MobiDB-lite"/>
    </source>
</evidence>
<evidence type="ECO:0000313" key="2">
    <source>
        <dbReference type="EMBL" id="KAF6162539.1"/>
    </source>
</evidence>
<evidence type="ECO:0000313" key="3">
    <source>
        <dbReference type="Proteomes" id="UP000541444"/>
    </source>
</evidence>
<accession>A0A7J7N5P7</accession>
<dbReference type="Proteomes" id="UP000541444">
    <property type="component" value="Unassembled WGS sequence"/>
</dbReference>
<feature type="region of interest" description="Disordered" evidence="1">
    <location>
        <begin position="142"/>
        <end position="187"/>
    </location>
</feature>
<gene>
    <name evidence="2" type="ORF">GIB67_003085</name>
</gene>
<name>A0A7J7N5P7_9MAGN</name>
<reference evidence="2 3" key="1">
    <citation type="journal article" date="2020" name="IScience">
        <title>Genome Sequencing of the Endangered Kingdonia uniflora (Circaeasteraceae, Ranunculales) Reveals Potential Mechanisms of Evolutionary Specialization.</title>
        <authorList>
            <person name="Sun Y."/>
            <person name="Deng T."/>
            <person name="Zhang A."/>
            <person name="Moore M.J."/>
            <person name="Landis J.B."/>
            <person name="Lin N."/>
            <person name="Zhang H."/>
            <person name="Zhang X."/>
            <person name="Huang J."/>
            <person name="Zhang X."/>
            <person name="Sun H."/>
            <person name="Wang H."/>
        </authorList>
    </citation>
    <scope>NUCLEOTIDE SEQUENCE [LARGE SCALE GENOMIC DNA]</scope>
    <source>
        <strain evidence="2">TB1705</strain>
        <tissue evidence="2">Leaf</tissue>
    </source>
</reference>
<dbReference type="AlphaFoldDB" id="A0A7J7N5P7"/>
<dbReference type="PANTHER" id="PTHR31286">
    <property type="entry name" value="GLYCINE-RICH CELL WALL STRUCTURAL PROTEIN 1.8-LIKE"/>
    <property type="match status" value="1"/>
</dbReference>
<comment type="caution">
    <text evidence="2">The sequence shown here is derived from an EMBL/GenBank/DDBJ whole genome shotgun (WGS) entry which is preliminary data.</text>
</comment>
<dbReference type="PANTHER" id="PTHR31286:SF60">
    <property type="entry name" value="PROTEIN, PUTATIVE-RELATED"/>
    <property type="match status" value="1"/>
</dbReference>
<protein>
    <recommendedName>
        <fullName evidence="4">DUF4283 domain-containing protein</fullName>
    </recommendedName>
</protein>
<proteinExistence type="predicted"/>
<dbReference type="OrthoDB" id="1751950at2759"/>
<organism evidence="2 3">
    <name type="scientific">Kingdonia uniflora</name>
    <dbReference type="NCBI Taxonomy" id="39325"/>
    <lineage>
        <taxon>Eukaryota</taxon>
        <taxon>Viridiplantae</taxon>
        <taxon>Streptophyta</taxon>
        <taxon>Embryophyta</taxon>
        <taxon>Tracheophyta</taxon>
        <taxon>Spermatophyta</taxon>
        <taxon>Magnoliopsida</taxon>
        <taxon>Ranunculales</taxon>
        <taxon>Circaeasteraceae</taxon>
        <taxon>Kingdonia</taxon>
    </lineage>
</organism>
<feature type="compositionally biased region" description="Polar residues" evidence="1">
    <location>
        <begin position="178"/>
        <end position="187"/>
    </location>
</feature>
<dbReference type="EMBL" id="JACGCM010001019">
    <property type="protein sequence ID" value="KAF6162539.1"/>
    <property type="molecule type" value="Genomic_DNA"/>
</dbReference>